<dbReference type="PANTHER" id="PTHR12112">
    <property type="entry name" value="BNIP - RELATED"/>
    <property type="match status" value="1"/>
</dbReference>
<evidence type="ECO:0000256" key="1">
    <source>
        <dbReference type="ARBA" id="ARBA00001936"/>
    </source>
</evidence>
<accession>A0A5J4YU93</accession>
<evidence type="ECO:0000256" key="4">
    <source>
        <dbReference type="ARBA" id="ARBA00023211"/>
    </source>
</evidence>
<dbReference type="PANTHER" id="PTHR12112:SF39">
    <property type="entry name" value="EG:152A3.5 PROTEIN (FBGN0003116_PN PROTEIN)"/>
    <property type="match status" value="1"/>
</dbReference>
<evidence type="ECO:0000259" key="5">
    <source>
        <dbReference type="SMART" id="SM01131"/>
    </source>
</evidence>
<dbReference type="Gene3D" id="3.10.310.20">
    <property type="entry name" value="DHHA2 domain"/>
    <property type="match status" value="1"/>
</dbReference>
<dbReference type="InterPro" id="IPR004097">
    <property type="entry name" value="DHHA2"/>
</dbReference>
<feature type="domain" description="DHHA2" evidence="5">
    <location>
        <begin position="257"/>
        <end position="398"/>
    </location>
</feature>
<proteinExistence type="predicted"/>
<dbReference type="EMBL" id="VRMN01000004">
    <property type="protein sequence ID" value="KAA8495081.1"/>
    <property type="molecule type" value="Genomic_DNA"/>
</dbReference>
<dbReference type="InterPro" id="IPR038222">
    <property type="entry name" value="DHHA2_dom_sf"/>
</dbReference>
<dbReference type="Proteomes" id="UP000324585">
    <property type="component" value="Unassembled WGS sequence"/>
</dbReference>
<protein>
    <submittedName>
        <fullName evidence="6">Protein prune-like</fullName>
    </submittedName>
</protein>
<comment type="cofactor">
    <cofactor evidence="1">
        <name>Mn(2+)</name>
        <dbReference type="ChEBI" id="CHEBI:29035"/>
    </cofactor>
</comment>
<dbReference type="InterPro" id="IPR038763">
    <property type="entry name" value="DHH_sf"/>
</dbReference>
<evidence type="ECO:0000313" key="7">
    <source>
        <dbReference type="Proteomes" id="UP000324585"/>
    </source>
</evidence>
<dbReference type="GO" id="GO:0005737">
    <property type="term" value="C:cytoplasm"/>
    <property type="evidence" value="ECO:0007669"/>
    <property type="project" value="InterPro"/>
</dbReference>
<dbReference type="GO" id="GO:0004309">
    <property type="term" value="F:exopolyphosphatase activity"/>
    <property type="evidence" value="ECO:0007669"/>
    <property type="project" value="TreeGrafter"/>
</dbReference>
<dbReference type="Pfam" id="PF01368">
    <property type="entry name" value="DHH"/>
    <property type="match status" value="1"/>
</dbReference>
<gene>
    <name evidence="6" type="ORF">FVE85_3322</name>
</gene>
<name>A0A5J4YU93_PORPP</name>
<keyword evidence="3" id="KW-0378">Hydrolase</keyword>
<dbReference type="Gene3D" id="3.90.1640.10">
    <property type="entry name" value="inorganic pyrophosphatase (n-terminal core)"/>
    <property type="match status" value="1"/>
</dbReference>
<reference evidence="7" key="1">
    <citation type="journal article" date="2019" name="Nat. Commun.">
        <title>Expansion of phycobilisome linker gene families in mesophilic red algae.</title>
        <authorList>
            <person name="Lee J."/>
            <person name="Kim D."/>
            <person name="Bhattacharya D."/>
            <person name="Yoon H.S."/>
        </authorList>
    </citation>
    <scope>NUCLEOTIDE SEQUENCE [LARGE SCALE GENOMIC DNA]</scope>
    <source>
        <strain evidence="7">CCMP 1328</strain>
    </source>
</reference>
<dbReference type="OrthoDB" id="374045at2759"/>
<evidence type="ECO:0000313" key="6">
    <source>
        <dbReference type="EMBL" id="KAA8495081.1"/>
    </source>
</evidence>
<evidence type="ECO:0000256" key="3">
    <source>
        <dbReference type="ARBA" id="ARBA00022801"/>
    </source>
</evidence>
<keyword evidence="7" id="KW-1185">Reference proteome</keyword>
<comment type="caution">
    <text evidence="6">The sequence shown here is derived from an EMBL/GenBank/DDBJ whole genome shotgun (WGS) entry which is preliminary data.</text>
</comment>
<dbReference type="GO" id="GO:0046872">
    <property type="term" value="F:metal ion binding"/>
    <property type="evidence" value="ECO:0007669"/>
    <property type="project" value="UniProtKB-KW"/>
</dbReference>
<dbReference type="Pfam" id="PF02833">
    <property type="entry name" value="DHHA2"/>
    <property type="match status" value="1"/>
</dbReference>
<evidence type="ECO:0000256" key="2">
    <source>
        <dbReference type="ARBA" id="ARBA00022723"/>
    </source>
</evidence>
<dbReference type="SUPFAM" id="SSF64182">
    <property type="entry name" value="DHH phosphoesterases"/>
    <property type="match status" value="1"/>
</dbReference>
<organism evidence="6 7">
    <name type="scientific">Porphyridium purpureum</name>
    <name type="common">Red alga</name>
    <name type="synonym">Porphyridium cruentum</name>
    <dbReference type="NCBI Taxonomy" id="35688"/>
    <lineage>
        <taxon>Eukaryota</taxon>
        <taxon>Rhodophyta</taxon>
        <taxon>Bangiophyceae</taxon>
        <taxon>Porphyridiales</taxon>
        <taxon>Porphyridiaceae</taxon>
        <taxon>Porphyridium</taxon>
    </lineage>
</organism>
<dbReference type="OMA" id="TMTIFFN"/>
<keyword evidence="2" id="KW-0479">Metal-binding</keyword>
<dbReference type="InterPro" id="IPR001667">
    <property type="entry name" value="DDH_dom"/>
</dbReference>
<dbReference type="AlphaFoldDB" id="A0A5J4YU93"/>
<keyword evidence="4" id="KW-0464">Manganese</keyword>
<dbReference type="SMART" id="SM01131">
    <property type="entry name" value="DHHA2"/>
    <property type="match status" value="1"/>
</dbReference>
<sequence length="401" mass="44163">MDAVGTVRELLKLEEHRLENDPFVAHLEAMRKLLASASQSPRAVRVMMGNQAADLDSIVSSTVHAYAEQSSNSVRADVQCVPVMNVSAAEVRLRTEATFLFSLLGLDLASVTSTIDQFDLAGLKAQDRMELVLVDHNVCAPQQSDFEACVVGVIDHHVDECSAAMGVDGLEYLIVEPVGSCATLVYERLLQSQAAVSSIRLQLLILATILLDTANMDPSVGRATTKDSHVVDMLSHQLASKMGWSQVETAQFKDGLFAQVVRAKNNKSGLSRAELLMSDYKQYVMGSRSVGICSVLEPLTCFSEKDVLDFYNLKAPLDLVLVMASFKDTGGAFRRQLALFSFEDKELARILHANLAQSEHLILAPLETPMETEHGIYLEQRNLKLSRKILQPILQRVLETM</sequence>